<protein>
    <submittedName>
        <fullName evidence="7">PICO-like protein</fullName>
    </submittedName>
</protein>
<keyword evidence="3 5" id="KW-1133">Transmembrane helix</keyword>
<gene>
    <name evidence="7" type="ORF">MAR_009455</name>
</gene>
<keyword evidence="2 5" id="KW-0812">Transmembrane</keyword>
<feature type="transmembrane region" description="Helical" evidence="5">
    <location>
        <begin position="258"/>
        <end position="277"/>
    </location>
</feature>
<feature type="domain" description="Major facilitator superfamily (MFS) profile" evidence="6">
    <location>
        <begin position="39"/>
        <end position="280"/>
    </location>
</feature>
<dbReference type="Pfam" id="PF07690">
    <property type="entry name" value="MFS_1"/>
    <property type="match status" value="1"/>
</dbReference>
<dbReference type="Proteomes" id="UP001164746">
    <property type="component" value="Chromosome 4"/>
</dbReference>
<proteinExistence type="predicted"/>
<dbReference type="InterPro" id="IPR050382">
    <property type="entry name" value="MFS_Na/Anion_cotransporter"/>
</dbReference>
<reference evidence="7" key="1">
    <citation type="submission" date="2022-11" db="EMBL/GenBank/DDBJ databases">
        <title>Centuries of genome instability and evolution in soft-shell clam transmissible cancer (bioRxiv).</title>
        <authorList>
            <person name="Hart S.F.M."/>
            <person name="Yonemitsu M.A."/>
            <person name="Giersch R.M."/>
            <person name="Beal B.F."/>
            <person name="Arriagada G."/>
            <person name="Davis B.W."/>
            <person name="Ostrander E.A."/>
            <person name="Goff S.P."/>
            <person name="Metzger M.J."/>
        </authorList>
    </citation>
    <scope>NUCLEOTIDE SEQUENCE</scope>
    <source>
        <strain evidence="7">MELC-2E11</strain>
        <tissue evidence="7">Siphon/mantle</tissue>
    </source>
</reference>
<dbReference type="PROSITE" id="PS50850">
    <property type="entry name" value="MFS"/>
    <property type="match status" value="1"/>
</dbReference>
<dbReference type="EMBL" id="CP111015">
    <property type="protein sequence ID" value="WAR02897.1"/>
    <property type="molecule type" value="Genomic_DNA"/>
</dbReference>
<keyword evidence="8" id="KW-1185">Reference proteome</keyword>
<evidence type="ECO:0000256" key="5">
    <source>
        <dbReference type="SAM" id="Phobius"/>
    </source>
</evidence>
<feature type="transmembrane region" description="Helical" evidence="5">
    <location>
        <begin position="186"/>
        <end position="205"/>
    </location>
</feature>
<name>A0ABY7E1R8_MYAAR</name>
<feature type="transmembrane region" description="Helical" evidence="5">
    <location>
        <begin position="217"/>
        <end position="238"/>
    </location>
</feature>
<evidence type="ECO:0000259" key="6">
    <source>
        <dbReference type="PROSITE" id="PS50850"/>
    </source>
</evidence>
<dbReference type="InterPro" id="IPR036259">
    <property type="entry name" value="MFS_trans_sf"/>
</dbReference>
<keyword evidence="4 5" id="KW-0472">Membrane</keyword>
<dbReference type="PANTHER" id="PTHR11662:SF399">
    <property type="entry name" value="FI19708P1-RELATED"/>
    <property type="match status" value="1"/>
</dbReference>
<sequence>MEENEQVLEQLTTNGEVNRKKYKDRHTFVCSTRWRTVYLVYIAYALLFIHRVNLSLAVVCIVDLDVEEGKNTNTRMDNIVAAENRTSELIDDGYETINNIANAIDQNNTLWPVEVGRSSKNDIRRQFKTEDENLTADATTMALGPKSDIKWRKSLISILLSSYFYGSLFTQIPAGTLADIFGGKHIMTGAMVLTAVCSFLVPVCARTGIEWVFVLRILIGFAGGSVIPAGNSIIAAWGPPAERPSMLAVVATGTTFGITNAGGVVSSILASMIAGLLTPK</sequence>
<evidence type="ECO:0000256" key="4">
    <source>
        <dbReference type="ARBA" id="ARBA00023136"/>
    </source>
</evidence>
<dbReference type="SUPFAM" id="SSF103473">
    <property type="entry name" value="MFS general substrate transporter"/>
    <property type="match status" value="1"/>
</dbReference>
<accession>A0ABY7E1R8</accession>
<evidence type="ECO:0000256" key="2">
    <source>
        <dbReference type="ARBA" id="ARBA00022692"/>
    </source>
</evidence>
<dbReference type="InterPro" id="IPR011701">
    <property type="entry name" value="MFS"/>
</dbReference>
<feature type="transmembrane region" description="Helical" evidence="5">
    <location>
        <begin position="155"/>
        <end position="174"/>
    </location>
</feature>
<evidence type="ECO:0000256" key="1">
    <source>
        <dbReference type="ARBA" id="ARBA00004141"/>
    </source>
</evidence>
<organism evidence="7 8">
    <name type="scientific">Mya arenaria</name>
    <name type="common">Soft-shell clam</name>
    <dbReference type="NCBI Taxonomy" id="6604"/>
    <lineage>
        <taxon>Eukaryota</taxon>
        <taxon>Metazoa</taxon>
        <taxon>Spiralia</taxon>
        <taxon>Lophotrochozoa</taxon>
        <taxon>Mollusca</taxon>
        <taxon>Bivalvia</taxon>
        <taxon>Autobranchia</taxon>
        <taxon>Heteroconchia</taxon>
        <taxon>Euheterodonta</taxon>
        <taxon>Imparidentia</taxon>
        <taxon>Neoheterodontei</taxon>
        <taxon>Myida</taxon>
        <taxon>Myoidea</taxon>
        <taxon>Myidae</taxon>
        <taxon>Mya</taxon>
    </lineage>
</organism>
<feature type="transmembrane region" description="Helical" evidence="5">
    <location>
        <begin position="41"/>
        <end position="66"/>
    </location>
</feature>
<dbReference type="Gene3D" id="1.20.1250.20">
    <property type="entry name" value="MFS general substrate transporter like domains"/>
    <property type="match status" value="1"/>
</dbReference>
<comment type="subcellular location">
    <subcellularLocation>
        <location evidence="1">Membrane</location>
        <topology evidence="1">Multi-pass membrane protein</topology>
    </subcellularLocation>
</comment>
<dbReference type="InterPro" id="IPR020846">
    <property type="entry name" value="MFS_dom"/>
</dbReference>
<feature type="non-terminal residue" evidence="7">
    <location>
        <position position="1"/>
    </location>
</feature>
<dbReference type="PANTHER" id="PTHR11662">
    <property type="entry name" value="SOLUTE CARRIER FAMILY 17"/>
    <property type="match status" value="1"/>
</dbReference>
<evidence type="ECO:0000256" key="3">
    <source>
        <dbReference type="ARBA" id="ARBA00022989"/>
    </source>
</evidence>
<evidence type="ECO:0000313" key="8">
    <source>
        <dbReference type="Proteomes" id="UP001164746"/>
    </source>
</evidence>
<evidence type="ECO:0000313" key="7">
    <source>
        <dbReference type="EMBL" id="WAR02897.1"/>
    </source>
</evidence>